<dbReference type="GO" id="GO:0003723">
    <property type="term" value="F:RNA binding"/>
    <property type="evidence" value="ECO:0007669"/>
    <property type="project" value="UniProtKB-KW"/>
</dbReference>
<dbReference type="GO" id="GO:0006396">
    <property type="term" value="P:RNA processing"/>
    <property type="evidence" value="ECO:0007669"/>
    <property type="project" value="InterPro"/>
</dbReference>
<proteinExistence type="predicted"/>
<evidence type="ECO:0000313" key="5">
    <source>
        <dbReference type="Proteomes" id="UP000799438"/>
    </source>
</evidence>
<dbReference type="PROSITE" id="PS51391">
    <property type="entry name" value="CID"/>
    <property type="match status" value="1"/>
</dbReference>
<keyword evidence="5" id="KW-1185">Reference proteome</keyword>
<feature type="region of interest" description="Disordered" evidence="2">
    <location>
        <begin position="419"/>
        <end position="452"/>
    </location>
</feature>
<protein>
    <recommendedName>
        <fullName evidence="3">CID domain-containing protein</fullName>
    </recommendedName>
</protein>
<dbReference type="InterPro" id="IPR008942">
    <property type="entry name" value="ENTH_VHS"/>
</dbReference>
<dbReference type="Pfam" id="PF01805">
    <property type="entry name" value="Surp"/>
    <property type="match status" value="1"/>
</dbReference>
<feature type="compositionally biased region" description="Basic and acidic residues" evidence="2">
    <location>
        <begin position="524"/>
        <end position="549"/>
    </location>
</feature>
<sequence>MSKEQNIRGFPDITDKLSAPTKKSLWERQREEAEAKRLREEAESQAALEELLKEHGGGNDTLPSSGTGGRMGPTGGVRGALGGGARRHFPPTGPRGNSGPGTLGQPPSSLTRKRPFEDEDQGIFALKNASAAPLDAATAFQTSDDEDADNGSKSAERAAPKPTMRLTSLPPTMTQADIRRMIPSNLVVESVRLTPELTSTDRRSNTAIVTLATDTPAKEIDAVVNALDKRYLGWGFKLSISRHLSSAALGAPTAALPSSISSSHPFGAKVVAPAVSHGLSRAPPPSSYAPGSSSAFGRAPAPTQVLVKPPSDIKQLKLINKTLEGILTYGPEFEALLMARPDIQRDQKWQWLWNPCSQGAVWYRWRLWEVITGSDRAPRRRNHFANPAQQIFEGGAPWLGPEERPPFEFTTKFEELVSDPDYSSEDDLSDDENKRRQHNASKAPPESGIDIDQARKSYLNPLQKAKLVHMLARLPTSAGKLRRGDVARVSSFAISHADKGAEEIVHMLISNIEKPFALSGANPDRQKNEEEAEKMDRDDGVEKKAEKEDPSDAKKIGLYLIGDVFASCGTCGVRQAWRYREWFESAFKKRKVFEHLGRLDRDMQWGRLRAERWKSTINNILSMWEKQNVFPSDAQARFIEAFNNSPMTEEEKKVTEQVEQGSSNTETKPKWKTLDVAEAREENQSASAPATDANEQPDGDPMVESNLDGEPMEDVDGEPMADVDGEPMADVDGESMKDFDGEPMEKDTGGEPREEKAAAHQAHLTQAEAQDKGATVGETEAAKARRRRPRAEDMFADSD</sequence>
<evidence type="ECO:0000313" key="4">
    <source>
        <dbReference type="EMBL" id="KAF2145018.1"/>
    </source>
</evidence>
<feature type="region of interest" description="Disordered" evidence="2">
    <location>
        <begin position="647"/>
        <end position="799"/>
    </location>
</feature>
<evidence type="ECO:0000256" key="1">
    <source>
        <dbReference type="ARBA" id="ARBA00022884"/>
    </source>
</evidence>
<feature type="compositionally biased region" description="Acidic residues" evidence="2">
    <location>
        <begin position="419"/>
        <end position="430"/>
    </location>
</feature>
<dbReference type="InterPro" id="IPR051485">
    <property type="entry name" value="SR-CTD_assoc_factor"/>
</dbReference>
<dbReference type="Proteomes" id="UP000799438">
    <property type="component" value="Unassembled WGS sequence"/>
</dbReference>
<dbReference type="Gene3D" id="1.25.40.90">
    <property type="match status" value="1"/>
</dbReference>
<dbReference type="InterPro" id="IPR006569">
    <property type="entry name" value="CID_dom"/>
</dbReference>
<accession>A0A6A6BMW9</accession>
<feature type="domain" description="CID" evidence="3">
    <location>
        <begin position="459"/>
        <end position="646"/>
    </location>
</feature>
<dbReference type="OrthoDB" id="377209at2759"/>
<dbReference type="EMBL" id="ML995478">
    <property type="protein sequence ID" value="KAF2145018.1"/>
    <property type="molecule type" value="Genomic_DNA"/>
</dbReference>
<keyword evidence="1" id="KW-0694">RNA-binding</keyword>
<feature type="region of interest" description="Disordered" evidence="2">
    <location>
        <begin position="1"/>
        <end position="114"/>
    </location>
</feature>
<feature type="compositionally biased region" description="Acidic residues" evidence="2">
    <location>
        <begin position="710"/>
        <end position="733"/>
    </location>
</feature>
<evidence type="ECO:0000259" key="3">
    <source>
        <dbReference type="PROSITE" id="PS51391"/>
    </source>
</evidence>
<dbReference type="AlphaFoldDB" id="A0A6A6BMW9"/>
<dbReference type="PANTHER" id="PTHR23140">
    <property type="entry name" value="RNA PROCESSING PROTEIN LD23810P"/>
    <property type="match status" value="1"/>
</dbReference>
<feature type="compositionally biased region" description="Basic and acidic residues" evidence="2">
    <location>
        <begin position="24"/>
        <end position="42"/>
    </location>
</feature>
<name>A0A6A6BMW9_9PEZI</name>
<feature type="compositionally biased region" description="Basic and acidic residues" evidence="2">
    <location>
        <begin position="667"/>
        <end position="683"/>
    </location>
</feature>
<dbReference type="SUPFAM" id="SSF109905">
    <property type="entry name" value="Surp module (SWAP domain)"/>
    <property type="match status" value="1"/>
</dbReference>
<reference evidence="4" key="1">
    <citation type="journal article" date="2020" name="Stud. Mycol.">
        <title>101 Dothideomycetes genomes: a test case for predicting lifestyles and emergence of pathogens.</title>
        <authorList>
            <person name="Haridas S."/>
            <person name="Albert R."/>
            <person name="Binder M."/>
            <person name="Bloem J."/>
            <person name="Labutti K."/>
            <person name="Salamov A."/>
            <person name="Andreopoulos B."/>
            <person name="Baker S."/>
            <person name="Barry K."/>
            <person name="Bills G."/>
            <person name="Bluhm B."/>
            <person name="Cannon C."/>
            <person name="Castanera R."/>
            <person name="Culley D."/>
            <person name="Daum C."/>
            <person name="Ezra D."/>
            <person name="Gonzalez J."/>
            <person name="Henrissat B."/>
            <person name="Kuo A."/>
            <person name="Liang C."/>
            <person name="Lipzen A."/>
            <person name="Lutzoni F."/>
            <person name="Magnuson J."/>
            <person name="Mondo S."/>
            <person name="Nolan M."/>
            <person name="Ohm R."/>
            <person name="Pangilinan J."/>
            <person name="Park H.-J."/>
            <person name="Ramirez L."/>
            <person name="Alfaro M."/>
            <person name="Sun H."/>
            <person name="Tritt A."/>
            <person name="Yoshinaga Y."/>
            <person name="Zwiers L.-H."/>
            <person name="Turgeon B."/>
            <person name="Goodwin S."/>
            <person name="Spatafora J."/>
            <person name="Crous P."/>
            <person name="Grigoriev I."/>
        </authorList>
    </citation>
    <scope>NUCLEOTIDE SEQUENCE</scope>
    <source>
        <strain evidence="4">CBS 121167</strain>
    </source>
</reference>
<evidence type="ECO:0000256" key="2">
    <source>
        <dbReference type="SAM" id="MobiDB-lite"/>
    </source>
</evidence>
<feature type="region of interest" description="Disordered" evidence="2">
    <location>
        <begin position="518"/>
        <end position="549"/>
    </location>
</feature>
<dbReference type="RefSeq" id="XP_033400730.1">
    <property type="nucleotide sequence ID" value="XM_033539935.1"/>
</dbReference>
<dbReference type="GO" id="GO:0005634">
    <property type="term" value="C:nucleus"/>
    <property type="evidence" value="ECO:0007669"/>
    <property type="project" value="TreeGrafter"/>
</dbReference>
<feature type="compositionally biased region" description="Basic and acidic residues" evidence="2">
    <location>
        <begin position="734"/>
        <end position="758"/>
    </location>
</feature>
<dbReference type="Gene3D" id="1.10.10.790">
    <property type="entry name" value="Surp module"/>
    <property type="match status" value="1"/>
</dbReference>
<dbReference type="PANTHER" id="PTHR23140:SF0">
    <property type="entry name" value="U2 SNRNP-ASSOCIATED SURP MOTIF-CONTAINING PROTEIN"/>
    <property type="match status" value="1"/>
</dbReference>
<organism evidence="4 5">
    <name type="scientific">Aplosporella prunicola CBS 121167</name>
    <dbReference type="NCBI Taxonomy" id="1176127"/>
    <lineage>
        <taxon>Eukaryota</taxon>
        <taxon>Fungi</taxon>
        <taxon>Dikarya</taxon>
        <taxon>Ascomycota</taxon>
        <taxon>Pezizomycotina</taxon>
        <taxon>Dothideomycetes</taxon>
        <taxon>Dothideomycetes incertae sedis</taxon>
        <taxon>Botryosphaeriales</taxon>
        <taxon>Aplosporellaceae</taxon>
        <taxon>Aplosporella</taxon>
    </lineage>
</organism>
<dbReference type="GeneID" id="54297431"/>
<feature type="compositionally biased region" description="Gly residues" evidence="2">
    <location>
        <begin position="66"/>
        <end position="84"/>
    </location>
</feature>
<dbReference type="InterPro" id="IPR000061">
    <property type="entry name" value="Surp"/>
</dbReference>
<dbReference type="InterPro" id="IPR035967">
    <property type="entry name" value="SWAP/Surp_sf"/>
</dbReference>
<feature type="region of interest" description="Disordered" evidence="2">
    <location>
        <begin position="141"/>
        <end position="169"/>
    </location>
</feature>
<gene>
    <name evidence="4" type="ORF">K452DRAFT_284411</name>
</gene>